<protein>
    <submittedName>
        <fullName evidence="1">Uncharacterized protein</fullName>
    </submittedName>
</protein>
<dbReference type="Proteomes" id="UP000271374">
    <property type="component" value="Unassembled WGS sequence"/>
</dbReference>
<keyword evidence="2" id="KW-1185">Reference proteome</keyword>
<name>A0A3S0INS0_9BACI</name>
<organism evidence="1 2">
    <name type="scientific">Bacillus yapensis</name>
    <dbReference type="NCBI Taxonomy" id="2492960"/>
    <lineage>
        <taxon>Bacteria</taxon>
        <taxon>Bacillati</taxon>
        <taxon>Bacillota</taxon>
        <taxon>Bacilli</taxon>
        <taxon>Bacillales</taxon>
        <taxon>Bacillaceae</taxon>
        <taxon>Bacillus</taxon>
    </lineage>
</organism>
<dbReference type="OrthoDB" id="2889452at2"/>
<proteinExistence type="predicted"/>
<evidence type="ECO:0000313" key="1">
    <source>
        <dbReference type="EMBL" id="RTR28191.1"/>
    </source>
</evidence>
<sequence>MDKDPEIKKVTNSMEKLILGEKGVGLMDALGLTPGRIQKYLDESRDEEFEQLLDEHKEFIFWESRKRSAKDLESYMKEHTFKSIDGMTNKLEEFLKKSEIEVIQELVNEHLK</sequence>
<evidence type="ECO:0000313" key="2">
    <source>
        <dbReference type="Proteomes" id="UP000271374"/>
    </source>
</evidence>
<comment type="caution">
    <text evidence="1">The sequence shown here is derived from an EMBL/GenBank/DDBJ whole genome shotgun (WGS) entry which is preliminary data.</text>
</comment>
<reference evidence="1 2" key="1">
    <citation type="submission" date="2018-12" db="EMBL/GenBank/DDBJ databases">
        <title>Bacillus yapensis draft genome sequence.</title>
        <authorList>
            <person name="Yu L."/>
            <person name="Xu X."/>
            <person name="Tang X."/>
        </authorList>
    </citation>
    <scope>NUCLEOTIDE SEQUENCE [LARGE SCALE GENOMIC DNA]</scope>
    <source>
        <strain evidence="1 2">XXST-01</strain>
    </source>
</reference>
<dbReference type="AlphaFoldDB" id="A0A3S0INS0"/>
<gene>
    <name evidence="1" type="ORF">EKG37_17590</name>
</gene>
<accession>A0A3S0INS0</accession>
<dbReference type="EMBL" id="RXNT01000016">
    <property type="protein sequence ID" value="RTR28191.1"/>
    <property type="molecule type" value="Genomic_DNA"/>
</dbReference>